<evidence type="ECO:0000256" key="1">
    <source>
        <dbReference type="SAM" id="MobiDB-lite"/>
    </source>
</evidence>
<comment type="caution">
    <text evidence="2">The sequence shown here is derived from an EMBL/GenBank/DDBJ whole genome shotgun (WGS) entry which is preliminary data.</text>
</comment>
<accession>A0A7W7SNI6</accession>
<name>A0A7W7SNI6_9ACTN</name>
<sequence length="468" mass="50178">MESPFHQLAGRAFAEFSQGGGGPAIIRSLLAGQYSKNLLLLRAIVELTTESGHRDLAPIGRAYSSIQEIRRYAPQAARTVLTYPSVSAWAMTTVVQLSNGVAGTHPGRIGALATAVALQARVPVAITLPATSWSAGALALPSLGRILLPQPDAPVVPVRTGADGAALTVDGGFVSLTSPDDPGRADRWTGSAPSDGSTDPAEPGGRLWQPVPRLSAAHGGLALRLRLDDLGAFSGIGEQSPKPMGRAELAEWQGLISSGWRLLVEGHRPYAEEIAAAITMVAPLRTPDRGQVSGTFRNAVGCVAMSRPADHRSAAVTLVHELQHTKLSALMNLFPLVEPGPDDRFHAPWRTDRRPLAGLLQGLYAHLGVAAFWRRQARHESEPTHLLRAQVEFARWREACREVADLLLETGRLSRVGRYVVGGARRTLAEWQGERLPTRAVAIARRLAEEHRARYEETSSSTGAPGQP</sequence>
<proteinExistence type="predicted"/>
<reference evidence="2 3" key="1">
    <citation type="submission" date="2020-08" db="EMBL/GenBank/DDBJ databases">
        <title>Sequencing the genomes of 1000 actinobacteria strains.</title>
        <authorList>
            <person name="Klenk H.-P."/>
        </authorList>
    </citation>
    <scope>NUCLEOTIDE SEQUENCE [LARGE SCALE GENOMIC DNA]</scope>
    <source>
        <strain evidence="2 3">DSM 45886</strain>
    </source>
</reference>
<dbReference type="AlphaFoldDB" id="A0A7W7SNI6"/>
<dbReference type="EMBL" id="JACHJW010000001">
    <property type="protein sequence ID" value="MBB4958003.1"/>
    <property type="molecule type" value="Genomic_DNA"/>
</dbReference>
<gene>
    <name evidence="2" type="ORF">FHR38_001736</name>
</gene>
<evidence type="ECO:0000313" key="3">
    <source>
        <dbReference type="Proteomes" id="UP000578819"/>
    </source>
</evidence>
<evidence type="ECO:0000313" key="2">
    <source>
        <dbReference type="EMBL" id="MBB4958003.1"/>
    </source>
</evidence>
<keyword evidence="3" id="KW-1185">Reference proteome</keyword>
<dbReference type="RefSeq" id="WP_184534166.1">
    <property type="nucleotide sequence ID" value="NZ_JACHJW010000001.1"/>
</dbReference>
<dbReference type="Proteomes" id="UP000578819">
    <property type="component" value="Unassembled WGS sequence"/>
</dbReference>
<dbReference type="InterPro" id="IPR026337">
    <property type="entry name" value="AKG_HExxH"/>
</dbReference>
<protein>
    <submittedName>
        <fullName evidence="2">HEXXH motif-containing protein</fullName>
    </submittedName>
</protein>
<dbReference type="NCBIfam" id="TIGR04267">
    <property type="entry name" value="mod_HExxH"/>
    <property type="match status" value="1"/>
</dbReference>
<feature type="region of interest" description="Disordered" evidence="1">
    <location>
        <begin position="175"/>
        <end position="210"/>
    </location>
</feature>
<organism evidence="2 3">
    <name type="scientific">Micromonospora polyrhachis</name>
    <dbReference type="NCBI Taxonomy" id="1282883"/>
    <lineage>
        <taxon>Bacteria</taxon>
        <taxon>Bacillati</taxon>
        <taxon>Actinomycetota</taxon>
        <taxon>Actinomycetes</taxon>
        <taxon>Micromonosporales</taxon>
        <taxon>Micromonosporaceae</taxon>
        <taxon>Micromonospora</taxon>
    </lineage>
</organism>